<dbReference type="STRING" id="50990.A0A4Y7QPC0"/>
<dbReference type="Pfam" id="PF00704">
    <property type="entry name" value="Glyco_hydro_18"/>
    <property type="match status" value="1"/>
</dbReference>
<evidence type="ECO:0000256" key="7">
    <source>
        <dbReference type="ARBA" id="ARBA00023295"/>
    </source>
</evidence>
<dbReference type="GO" id="GO:0005576">
    <property type="term" value="C:extracellular region"/>
    <property type="evidence" value="ECO:0007669"/>
    <property type="project" value="TreeGrafter"/>
</dbReference>
<keyword evidence="8" id="KW-0624">Polysaccharide degradation</keyword>
<evidence type="ECO:0000256" key="9">
    <source>
        <dbReference type="RuleBase" id="RU000489"/>
    </source>
</evidence>
<dbReference type="GO" id="GO:0006032">
    <property type="term" value="P:chitin catabolic process"/>
    <property type="evidence" value="ECO:0007669"/>
    <property type="project" value="UniProtKB-KW"/>
</dbReference>
<dbReference type="InterPro" id="IPR045321">
    <property type="entry name" value="Cts1-like"/>
</dbReference>
<dbReference type="EMBL" id="ML170157">
    <property type="protein sequence ID" value="TDL28800.1"/>
    <property type="molecule type" value="Genomic_DNA"/>
</dbReference>
<dbReference type="OrthoDB" id="6020543at2759"/>
<evidence type="ECO:0000256" key="3">
    <source>
        <dbReference type="ARBA" id="ARBA00022669"/>
    </source>
</evidence>
<evidence type="ECO:0000256" key="6">
    <source>
        <dbReference type="ARBA" id="ARBA00023277"/>
    </source>
</evidence>
<dbReference type="VEuPathDB" id="FungiDB:BD410DRAFT_738518"/>
<evidence type="ECO:0000256" key="5">
    <source>
        <dbReference type="ARBA" id="ARBA00023024"/>
    </source>
</evidence>
<reference evidence="12 13" key="1">
    <citation type="submission" date="2018-06" db="EMBL/GenBank/DDBJ databases">
        <title>A transcriptomic atlas of mushroom development highlights an independent origin of complex multicellularity.</title>
        <authorList>
            <consortium name="DOE Joint Genome Institute"/>
            <person name="Krizsan K."/>
            <person name="Almasi E."/>
            <person name="Merenyi Z."/>
            <person name="Sahu N."/>
            <person name="Viragh M."/>
            <person name="Koszo T."/>
            <person name="Mondo S."/>
            <person name="Kiss B."/>
            <person name="Balint B."/>
            <person name="Kues U."/>
            <person name="Barry K."/>
            <person name="Hegedus J.C."/>
            <person name="Henrissat B."/>
            <person name="Johnson J."/>
            <person name="Lipzen A."/>
            <person name="Ohm R."/>
            <person name="Nagy I."/>
            <person name="Pangilinan J."/>
            <person name="Yan J."/>
            <person name="Xiong Y."/>
            <person name="Grigoriev I.V."/>
            <person name="Hibbett D.S."/>
            <person name="Nagy L.G."/>
        </authorList>
    </citation>
    <scope>NUCLEOTIDE SEQUENCE [LARGE SCALE GENOMIC DNA]</scope>
    <source>
        <strain evidence="12 13">SZMC22713</strain>
    </source>
</reference>
<organism evidence="12 13">
    <name type="scientific">Rickenella mellea</name>
    <dbReference type="NCBI Taxonomy" id="50990"/>
    <lineage>
        <taxon>Eukaryota</taxon>
        <taxon>Fungi</taxon>
        <taxon>Dikarya</taxon>
        <taxon>Basidiomycota</taxon>
        <taxon>Agaricomycotina</taxon>
        <taxon>Agaricomycetes</taxon>
        <taxon>Hymenochaetales</taxon>
        <taxon>Rickenellaceae</taxon>
        <taxon>Rickenella</taxon>
    </lineage>
</organism>
<evidence type="ECO:0000256" key="1">
    <source>
        <dbReference type="ARBA" id="ARBA00000822"/>
    </source>
</evidence>
<keyword evidence="3" id="KW-0147">Chitin-binding</keyword>
<proteinExistence type="inferred from homology"/>
<feature type="domain" description="GH18" evidence="11">
    <location>
        <begin position="31"/>
        <end position="320"/>
    </location>
</feature>
<comment type="similarity">
    <text evidence="10">Belongs to the glycosyl hydrolase 18 family.</text>
</comment>
<dbReference type="Proteomes" id="UP000294933">
    <property type="component" value="Unassembled WGS sequence"/>
</dbReference>
<sequence>MSRNSQRIVSPIQWLLLYSNGVRSFDIDRSDNLAVYWGQGSSAKQQPLAKYCQDDVIDIIPISFLTTFSGTGGLPVIDISTQCSGSTFPGTGLLDCSTLAADIKACQSKGKILVLSMGGGDGSDAQVSFSSDSDAQKFGDILWNTFLGGTSKTRPFGDAVIDGIDFDIEHGNSPHYGALIKQLRSHMNGANKKYYITAAPQCAYPDKNIGPALNAGDFDAVFVQFYNNPECGIGTSVFNYDTWHKWATQMSPNRNVKVYLGLAASRSAAGSGYMDATALSKLLIQLQDYSSFGGAMMWDASEAYSNSRYDQQIKKILIPNGAGWDCGGNPDQVPLSASHTKSVA</sequence>
<accession>A0A4Y7QPC0</accession>
<dbReference type="GO" id="GO:0000272">
    <property type="term" value="P:polysaccharide catabolic process"/>
    <property type="evidence" value="ECO:0007669"/>
    <property type="project" value="UniProtKB-KW"/>
</dbReference>
<dbReference type="InterPro" id="IPR050542">
    <property type="entry name" value="Glycosyl_Hydrlase18_Chitinase"/>
</dbReference>
<dbReference type="Gene3D" id="3.20.20.80">
    <property type="entry name" value="Glycosidases"/>
    <property type="match status" value="1"/>
</dbReference>
<comment type="catalytic activity">
    <reaction evidence="1">
        <text>Random endo-hydrolysis of N-acetyl-beta-D-glucosaminide (1-&gt;4)-beta-linkages in chitin and chitodextrins.</text>
        <dbReference type="EC" id="3.2.1.14"/>
    </reaction>
</comment>
<dbReference type="InterPro" id="IPR017853">
    <property type="entry name" value="GH"/>
</dbReference>
<evidence type="ECO:0000256" key="10">
    <source>
        <dbReference type="RuleBase" id="RU004453"/>
    </source>
</evidence>
<evidence type="ECO:0000256" key="8">
    <source>
        <dbReference type="ARBA" id="ARBA00023326"/>
    </source>
</evidence>
<name>A0A4Y7QPC0_9AGAM</name>
<evidence type="ECO:0000256" key="4">
    <source>
        <dbReference type="ARBA" id="ARBA00022801"/>
    </source>
</evidence>
<dbReference type="CDD" id="cd02877">
    <property type="entry name" value="GH18_hevamine_XipI_class_III"/>
    <property type="match status" value="1"/>
</dbReference>
<dbReference type="AlphaFoldDB" id="A0A4Y7QPC0"/>
<dbReference type="GO" id="GO:0008061">
    <property type="term" value="F:chitin binding"/>
    <property type="evidence" value="ECO:0007669"/>
    <property type="project" value="UniProtKB-KW"/>
</dbReference>
<keyword evidence="4 9" id="KW-0378">Hydrolase</keyword>
<dbReference type="SUPFAM" id="SSF51445">
    <property type="entry name" value="(Trans)glycosidases"/>
    <property type="match status" value="1"/>
</dbReference>
<evidence type="ECO:0000313" key="13">
    <source>
        <dbReference type="Proteomes" id="UP000294933"/>
    </source>
</evidence>
<evidence type="ECO:0000313" key="12">
    <source>
        <dbReference type="EMBL" id="TDL28800.1"/>
    </source>
</evidence>
<dbReference type="InterPro" id="IPR001223">
    <property type="entry name" value="Glyco_hydro18_cat"/>
</dbReference>
<dbReference type="InterPro" id="IPR001579">
    <property type="entry name" value="Glyco_hydro_18_chit_AS"/>
</dbReference>
<keyword evidence="13" id="KW-1185">Reference proteome</keyword>
<dbReference type="PROSITE" id="PS01095">
    <property type="entry name" value="GH18_1"/>
    <property type="match status" value="1"/>
</dbReference>
<dbReference type="PANTHER" id="PTHR45708">
    <property type="entry name" value="ENDOCHITINASE"/>
    <property type="match status" value="1"/>
</dbReference>
<gene>
    <name evidence="12" type="ORF">BD410DRAFT_738518</name>
</gene>
<keyword evidence="7 9" id="KW-0326">Glycosidase</keyword>
<dbReference type="GO" id="GO:0008843">
    <property type="term" value="F:endochitinase activity"/>
    <property type="evidence" value="ECO:0007669"/>
    <property type="project" value="UniProtKB-EC"/>
</dbReference>
<protein>
    <recommendedName>
        <fullName evidence="2">chitinase</fullName>
        <ecNumber evidence="2">3.2.1.14</ecNumber>
    </recommendedName>
</protein>
<dbReference type="PANTHER" id="PTHR45708:SF49">
    <property type="entry name" value="ENDOCHITINASE"/>
    <property type="match status" value="1"/>
</dbReference>
<dbReference type="EC" id="3.2.1.14" evidence="2"/>
<evidence type="ECO:0000256" key="2">
    <source>
        <dbReference type="ARBA" id="ARBA00012729"/>
    </source>
</evidence>
<keyword evidence="5" id="KW-0146">Chitin degradation</keyword>
<dbReference type="PROSITE" id="PS51910">
    <property type="entry name" value="GH18_2"/>
    <property type="match status" value="1"/>
</dbReference>
<keyword evidence="6" id="KW-0119">Carbohydrate metabolism</keyword>
<evidence type="ECO:0000259" key="11">
    <source>
        <dbReference type="PROSITE" id="PS51910"/>
    </source>
</evidence>